<evidence type="ECO:0000313" key="7">
    <source>
        <dbReference type="Proteomes" id="UP000199657"/>
    </source>
</evidence>
<dbReference type="OrthoDB" id="9808738at2"/>
<reference evidence="6 7" key="1">
    <citation type="submission" date="2016-10" db="EMBL/GenBank/DDBJ databases">
        <authorList>
            <person name="de Groot N.N."/>
        </authorList>
    </citation>
    <scope>NUCLEOTIDE SEQUENCE [LARGE SCALE GENOMIC DNA]</scope>
    <source>
        <strain evidence="6 7">CGMCC 1.6291</strain>
    </source>
</reference>
<gene>
    <name evidence="6" type="ORF">SAMN04488052_101708</name>
</gene>
<dbReference type="EMBL" id="FOEG01000001">
    <property type="protein sequence ID" value="SEO56224.1"/>
    <property type="molecule type" value="Genomic_DNA"/>
</dbReference>
<evidence type="ECO:0000256" key="5">
    <source>
        <dbReference type="SAM" id="MobiDB-lite"/>
    </source>
</evidence>
<dbReference type="InterPro" id="IPR004401">
    <property type="entry name" value="YbaB/EbfC"/>
</dbReference>
<dbReference type="RefSeq" id="WP_091639953.1">
    <property type="nucleotide sequence ID" value="NZ_FOEG01000001.1"/>
</dbReference>
<dbReference type="Gene3D" id="3.30.1310.10">
    <property type="entry name" value="Nucleoid-associated protein YbaB-like domain"/>
    <property type="match status" value="1"/>
</dbReference>
<dbReference type="Pfam" id="PF02575">
    <property type="entry name" value="YbaB_DNA_bd"/>
    <property type="match status" value="1"/>
</dbReference>
<comment type="subcellular location">
    <subcellularLocation>
        <location evidence="4">Cytoplasm</location>
        <location evidence="4">Nucleoid</location>
    </subcellularLocation>
</comment>
<dbReference type="AlphaFoldDB" id="A0A1H8QQR9"/>
<sequence>MKGGMGNLMKQAQKMQADMQKAQEEIAQMEITGQAGGGMVSVVINGKHECKRVEIDPSLFGDEDDRDMIADLVAAAFNDAVRKVQDATQERMQGMTEGLGLPPGMKLPF</sequence>
<dbReference type="PANTHER" id="PTHR33449">
    <property type="entry name" value="NUCLEOID-ASSOCIATED PROTEIN YBAB"/>
    <property type="match status" value="1"/>
</dbReference>
<dbReference type="PANTHER" id="PTHR33449:SF1">
    <property type="entry name" value="NUCLEOID-ASSOCIATED PROTEIN YBAB"/>
    <property type="match status" value="1"/>
</dbReference>
<keyword evidence="3 4" id="KW-0238">DNA-binding</keyword>
<accession>A0A1H8QQR9</accession>
<evidence type="ECO:0000256" key="3">
    <source>
        <dbReference type="ARBA" id="ARBA00023125"/>
    </source>
</evidence>
<evidence type="ECO:0000256" key="2">
    <source>
        <dbReference type="ARBA" id="ARBA00022490"/>
    </source>
</evidence>
<evidence type="ECO:0000256" key="1">
    <source>
        <dbReference type="ARBA" id="ARBA00011738"/>
    </source>
</evidence>
<comment type="function">
    <text evidence="4">Binds to DNA and alters its conformation. May be involved in regulation of gene expression, nucleoid organization and DNA protection.</text>
</comment>
<dbReference type="GO" id="GO:0043590">
    <property type="term" value="C:bacterial nucleoid"/>
    <property type="evidence" value="ECO:0007669"/>
    <property type="project" value="UniProtKB-UniRule"/>
</dbReference>
<protein>
    <recommendedName>
        <fullName evidence="4">Nucleoid-associated protein SAMN04488052_101708</fullName>
    </recommendedName>
</protein>
<organism evidence="6 7">
    <name type="scientific">Aquisalimonas asiatica</name>
    <dbReference type="NCBI Taxonomy" id="406100"/>
    <lineage>
        <taxon>Bacteria</taxon>
        <taxon>Pseudomonadati</taxon>
        <taxon>Pseudomonadota</taxon>
        <taxon>Gammaproteobacteria</taxon>
        <taxon>Chromatiales</taxon>
        <taxon>Ectothiorhodospiraceae</taxon>
        <taxon>Aquisalimonas</taxon>
    </lineage>
</organism>
<dbReference type="Proteomes" id="UP000199657">
    <property type="component" value="Unassembled WGS sequence"/>
</dbReference>
<dbReference type="InterPro" id="IPR036894">
    <property type="entry name" value="YbaB-like_sf"/>
</dbReference>
<dbReference type="PIRSF" id="PIRSF004555">
    <property type="entry name" value="UCP004555"/>
    <property type="match status" value="1"/>
</dbReference>
<keyword evidence="7" id="KW-1185">Reference proteome</keyword>
<name>A0A1H8QQR9_9GAMM</name>
<dbReference type="STRING" id="406100.SAMN04488052_101708"/>
<proteinExistence type="inferred from homology"/>
<feature type="region of interest" description="Disordered" evidence="5">
    <location>
        <begin position="1"/>
        <end position="21"/>
    </location>
</feature>
<feature type="compositionally biased region" description="Low complexity" evidence="5">
    <location>
        <begin position="9"/>
        <end position="20"/>
    </location>
</feature>
<evidence type="ECO:0000313" key="6">
    <source>
        <dbReference type="EMBL" id="SEO56224.1"/>
    </source>
</evidence>
<comment type="similarity">
    <text evidence="4">Belongs to the YbaB/EbfC family.</text>
</comment>
<dbReference type="GO" id="GO:0003677">
    <property type="term" value="F:DNA binding"/>
    <property type="evidence" value="ECO:0007669"/>
    <property type="project" value="UniProtKB-UniRule"/>
</dbReference>
<comment type="subunit">
    <text evidence="1 4">Homodimer.</text>
</comment>
<dbReference type="NCBIfam" id="TIGR00103">
    <property type="entry name" value="DNA_YbaB_EbfC"/>
    <property type="match status" value="1"/>
</dbReference>
<evidence type="ECO:0000256" key="4">
    <source>
        <dbReference type="HAMAP-Rule" id="MF_00274"/>
    </source>
</evidence>
<dbReference type="FunFam" id="3.30.1310.10:FF:000001">
    <property type="entry name" value="Nucleoid-associated protein YbaB"/>
    <property type="match status" value="1"/>
</dbReference>
<dbReference type="SUPFAM" id="SSF82607">
    <property type="entry name" value="YbaB-like"/>
    <property type="match status" value="1"/>
</dbReference>
<keyword evidence="2 4" id="KW-0963">Cytoplasm</keyword>
<dbReference type="HAMAP" id="MF_00274">
    <property type="entry name" value="DNA_YbaB_EbfC"/>
    <property type="match status" value="1"/>
</dbReference>
<dbReference type="GO" id="GO:0005829">
    <property type="term" value="C:cytosol"/>
    <property type="evidence" value="ECO:0007669"/>
    <property type="project" value="TreeGrafter"/>
</dbReference>